<dbReference type="NCBIfam" id="NF006045">
    <property type="entry name" value="PRK08190.1"/>
    <property type="match status" value="1"/>
</dbReference>
<reference evidence="5 10" key="3">
    <citation type="journal article" date="2018" name="Nat. Biotechnol.">
        <title>A standardized bacterial taxonomy based on genome phylogeny substantially revises the tree of life.</title>
        <authorList>
            <person name="Parks D.H."/>
            <person name="Chuvochina M."/>
            <person name="Waite D.W."/>
            <person name="Rinke C."/>
            <person name="Skarshewski A."/>
            <person name="Chaumeil P.A."/>
            <person name="Hugenholtz P."/>
        </authorList>
    </citation>
    <scope>NUCLEOTIDE SEQUENCE [LARGE SCALE GENOMIC DNA]</scope>
    <source>
        <strain evidence="5">UBA9905</strain>
    </source>
</reference>
<dbReference type="Gene3D" id="3.40.718.10">
    <property type="entry name" value="Isopropylmalate Dehydrogenase"/>
    <property type="match status" value="1"/>
</dbReference>
<feature type="domain" description="Phosphate acetyl/butaryl transferase" evidence="4">
    <location>
        <begin position="77"/>
        <end position="292"/>
    </location>
</feature>
<keyword evidence="3" id="KW-0012">Acyltransferase</keyword>
<dbReference type="PIRSF" id="PIRSF000428">
    <property type="entry name" value="P_Ac_trans"/>
    <property type="match status" value="1"/>
</dbReference>
<dbReference type="PANTHER" id="PTHR43356">
    <property type="entry name" value="PHOSPHATE ACETYLTRANSFERASE"/>
    <property type="match status" value="1"/>
</dbReference>
<protein>
    <submittedName>
        <fullName evidence="5">Phosphate butyryltransferase</fullName>
    </submittedName>
    <submittedName>
        <fullName evidence="6">Phosphotransacetylase</fullName>
    </submittedName>
</protein>
<sequence length="299" mass="31303">MISGLSQLVCRAKSNPKVIAIAAADDPVVLSAAKEAAQEGIASFILFGSQGKIEEIINEMDFAENLSIVDCASKSESIQKAVEAVSLKSADILMKGNVKTGELLSVFLKDEYGLRTGRTMNLVTVFETKKYHKLILVTDAGMVIAPDLGQKADSIINSAAVARALEIEKPKVAVLAAIEVVNSKMPATTDAAILSQMARRGQLGAVEVDGPLALDNAISFEAAKHKGISGSVAGDADILIMPDIEAGNIFYKAMAFLSDCQLASAIVGGRVPIILTSRADSASTKLQSIALNVLLSGVM</sequence>
<dbReference type="Proteomes" id="UP000055014">
    <property type="component" value="Unassembled WGS sequence"/>
</dbReference>
<dbReference type="EMBL" id="DQBS01000001">
    <property type="protein sequence ID" value="HCO68974.1"/>
    <property type="molecule type" value="Genomic_DNA"/>
</dbReference>
<proteinExistence type="inferred from homology"/>
<dbReference type="InterPro" id="IPR002505">
    <property type="entry name" value="PTA_PTB"/>
</dbReference>
<comment type="caution">
    <text evidence="6">The sequence shown here is derived from an EMBL/GenBank/DDBJ whole genome shotgun (WGS) entry which is preliminary data.</text>
</comment>
<organism evidence="6 8">
    <name type="scientific">Mesotoga infera</name>
    <dbReference type="NCBI Taxonomy" id="1236046"/>
    <lineage>
        <taxon>Bacteria</taxon>
        <taxon>Thermotogati</taxon>
        <taxon>Thermotogota</taxon>
        <taxon>Thermotogae</taxon>
        <taxon>Kosmotogales</taxon>
        <taxon>Kosmotogaceae</taxon>
        <taxon>Mesotoga</taxon>
    </lineage>
</organism>
<dbReference type="Proteomes" id="UP000054260">
    <property type="component" value="Unassembled WGS sequence"/>
</dbReference>
<keyword evidence="2 5" id="KW-0808">Transferase</keyword>
<evidence type="ECO:0000313" key="6">
    <source>
        <dbReference type="EMBL" id="KUK67494.1"/>
    </source>
</evidence>
<comment type="similarity">
    <text evidence="1">Belongs to the phosphate acetyltransferase and butyryltransferase family.</text>
</comment>
<dbReference type="Pfam" id="PF01515">
    <property type="entry name" value="PTA_PTB"/>
    <property type="match status" value="2"/>
</dbReference>
<dbReference type="EMBL" id="LGGH01000095">
    <property type="protein sequence ID" value="KUK67494.1"/>
    <property type="molecule type" value="Genomic_DNA"/>
</dbReference>
<evidence type="ECO:0000313" key="7">
    <source>
        <dbReference type="EMBL" id="KUK86488.1"/>
    </source>
</evidence>
<gene>
    <name evidence="5" type="ORF">DIT26_00040</name>
    <name evidence="6" type="ORF">XD86_0742</name>
    <name evidence="7" type="ORF">XE02_1364</name>
</gene>
<name>A0A117LU54_9BACT</name>
<evidence type="ECO:0000313" key="10">
    <source>
        <dbReference type="Proteomes" id="UP000264215"/>
    </source>
</evidence>
<evidence type="ECO:0000313" key="8">
    <source>
        <dbReference type="Proteomes" id="UP000054260"/>
    </source>
</evidence>
<dbReference type="Proteomes" id="UP000264215">
    <property type="component" value="Unassembled WGS sequence"/>
</dbReference>
<dbReference type="PANTHER" id="PTHR43356:SF2">
    <property type="entry name" value="PHOSPHATE ACETYLTRANSFERASE"/>
    <property type="match status" value="1"/>
</dbReference>
<dbReference type="EMBL" id="LGGW01000162">
    <property type="protein sequence ID" value="KUK86488.1"/>
    <property type="molecule type" value="Genomic_DNA"/>
</dbReference>
<dbReference type="PATRIC" id="fig|1236046.5.peg.1345"/>
<accession>A0A117LU54</accession>
<evidence type="ECO:0000313" key="5">
    <source>
        <dbReference type="EMBL" id="HCO68974.1"/>
    </source>
</evidence>
<dbReference type="AlphaFoldDB" id="A0A117LU54"/>
<feature type="domain" description="Phosphate acetyl/butaryl transferase" evidence="4">
    <location>
        <begin position="6"/>
        <end position="72"/>
    </location>
</feature>
<dbReference type="SUPFAM" id="SSF53659">
    <property type="entry name" value="Isocitrate/Isopropylmalate dehydrogenase-like"/>
    <property type="match status" value="1"/>
</dbReference>
<evidence type="ECO:0000313" key="9">
    <source>
        <dbReference type="Proteomes" id="UP000055014"/>
    </source>
</evidence>
<dbReference type="InterPro" id="IPR012147">
    <property type="entry name" value="P_Ac_Bu_trans"/>
</dbReference>
<reference evidence="6" key="1">
    <citation type="journal article" date="2015" name="MBio">
        <title>Genome-resolved metagenomic analysis reveals roles for candidate phyla and other microbial community members in biogeochemical transformations in oil reservoirs.</title>
        <authorList>
            <person name="Hu P."/>
            <person name="Tom L."/>
            <person name="Singh A."/>
            <person name="Thomas B.C."/>
            <person name="Baker B.J."/>
            <person name="Piceno Y.M."/>
            <person name="Andersen G.L."/>
            <person name="Banfield J.F."/>
        </authorList>
    </citation>
    <scope>NUCLEOTIDE SEQUENCE [LARGE SCALE GENOMIC DNA]</scope>
    <source>
        <strain evidence="6">46_47</strain>
        <strain evidence="7">46_70</strain>
    </source>
</reference>
<reference evidence="8 9" key="2">
    <citation type="journal article" date="2015" name="MBio">
        <title>Genome-Resolved Metagenomic Analysis Reveals Roles for Candidate Phyla and Other Microbial Community Members in Biogeochemical Transformations in Oil Reservoirs.</title>
        <authorList>
            <person name="Hu P."/>
            <person name="Tom L."/>
            <person name="Singh A."/>
            <person name="Thomas B.C."/>
            <person name="Baker B.J."/>
            <person name="Piceno Y.M."/>
            <person name="Andersen G.L."/>
            <person name="Banfield J.F."/>
        </authorList>
    </citation>
    <scope>NUCLEOTIDE SEQUENCE [LARGE SCALE GENOMIC DNA]</scope>
</reference>
<dbReference type="GO" id="GO:0016746">
    <property type="term" value="F:acyltransferase activity"/>
    <property type="evidence" value="ECO:0007669"/>
    <property type="project" value="UniProtKB-KW"/>
</dbReference>
<dbReference type="InterPro" id="IPR050500">
    <property type="entry name" value="Phos_Acetyltrans/Butyryltrans"/>
</dbReference>
<evidence type="ECO:0000256" key="1">
    <source>
        <dbReference type="ARBA" id="ARBA00005656"/>
    </source>
</evidence>
<evidence type="ECO:0000256" key="2">
    <source>
        <dbReference type="ARBA" id="ARBA00022679"/>
    </source>
</evidence>
<evidence type="ECO:0000256" key="3">
    <source>
        <dbReference type="ARBA" id="ARBA00023315"/>
    </source>
</evidence>
<evidence type="ECO:0000259" key="4">
    <source>
        <dbReference type="Pfam" id="PF01515"/>
    </source>
</evidence>